<dbReference type="PANTHER" id="PTHR43390">
    <property type="entry name" value="SIGNAL PEPTIDASE I"/>
    <property type="match status" value="1"/>
</dbReference>
<dbReference type="SUPFAM" id="SSF51306">
    <property type="entry name" value="LexA/Signal peptidase"/>
    <property type="match status" value="1"/>
</dbReference>
<reference evidence="4 5" key="1">
    <citation type="submission" date="2020-08" db="EMBL/GenBank/DDBJ databases">
        <title>Genomic Encyclopedia of Type Strains, Phase IV (KMG-IV): sequencing the most valuable type-strain genomes for metagenomic binning, comparative biology and taxonomic classification.</title>
        <authorList>
            <person name="Goeker M."/>
        </authorList>
    </citation>
    <scope>NUCLEOTIDE SEQUENCE [LARGE SCALE GENOMIC DNA]</scope>
    <source>
        <strain evidence="4 5">DSM 27939</strain>
    </source>
</reference>
<keyword evidence="2" id="KW-0645">Protease</keyword>
<keyword evidence="2" id="KW-0472">Membrane</keyword>
<dbReference type="PANTHER" id="PTHR43390:SF1">
    <property type="entry name" value="CHLOROPLAST PROCESSING PEPTIDASE"/>
    <property type="match status" value="1"/>
</dbReference>
<dbReference type="Proteomes" id="UP000552709">
    <property type="component" value="Unassembled WGS sequence"/>
</dbReference>
<comment type="caution">
    <text evidence="2">Lacks conserved residue(s) required for the propagation of feature annotation.</text>
</comment>
<comment type="caution">
    <text evidence="4">The sequence shown here is derived from an EMBL/GenBank/DDBJ whole genome shotgun (WGS) entry which is preliminary data.</text>
</comment>
<evidence type="ECO:0000313" key="5">
    <source>
        <dbReference type="Proteomes" id="UP000552709"/>
    </source>
</evidence>
<dbReference type="GO" id="GO:0004252">
    <property type="term" value="F:serine-type endopeptidase activity"/>
    <property type="evidence" value="ECO:0007669"/>
    <property type="project" value="InterPro"/>
</dbReference>
<sequence length="289" mass="30395">MTASATRSPQPWLATVLALLLGPWGALYTGGVFAFLVLLVYLALLCLVGLPPQGRGAAAALVAGAGAFVWSRLSLGAKLPPALRRFDRLSVPQALLLGVVIFGTLLLMTRTAVTVINYRGYSMAPALISGDQASAVLAPALRGEVHRGDLISFRYPGAKATIVSRVVGVAGDTVEVRRGVLLVGEQVADDPAAFAALQAAGCVDEELFFNNRAVAKRLGAVGEEEDPAPVPVPVGSVAVISDNRSDLFPDSRAFGFLPLSEIRAKVIVSRPDYAGMRPEDCLLPTNPRR</sequence>
<dbReference type="InterPro" id="IPR019533">
    <property type="entry name" value="Peptidase_S26"/>
</dbReference>
<keyword evidence="5" id="KW-1185">Reference proteome</keyword>
<evidence type="ECO:0000256" key="1">
    <source>
        <dbReference type="ARBA" id="ARBA00009370"/>
    </source>
</evidence>
<keyword evidence="2" id="KW-1133">Transmembrane helix</keyword>
<dbReference type="GO" id="GO:0006465">
    <property type="term" value="P:signal peptide processing"/>
    <property type="evidence" value="ECO:0007669"/>
    <property type="project" value="InterPro"/>
</dbReference>
<protein>
    <recommendedName>
        <fullName evidence="2">Signal peptidase I</fullName>
        <ecNumber evidence="2">3.4.21.89</ecNumber>
    </recommendedName>
</protein>
<organism evidence="4 5">
    <name type="scientific">Deinococcus humi</name>
    <dbReference type="NCBI Taxonomy" id="662880"/>
    <lineage>
        <taxon>Bacteria</taxon>
        <taxon>Thermotogati</taxon>
        <taxon>Deinococcota</taxon>
        <taxon>Deinococci</taxon>
        <taxon>Deinococcales</taxon>
        <taxon>Deinococcaceae</taxon>
        <taxon>Deinococcus</taxon>
    </lineage>
</organism>
<dbReference type="GO" id="GO:0016020">
    <property type="term" value="C:membrane"/>
    <property type="evidence" value="ECO:0007669"/>
    <property type="project" value="UniProtKB-SubCell"/>
</dbReference>
<comment type="similarity">
    <text evidence="1 2">Belongs to the peptidase S26 family.</text>
</comment>
<feature type="transmembrane region" description="Helical" evidence="2">
    <location>
        <begin position="95"/>
        <end position="113"/>
    </location>
</feature>
<dbReference type="InterPro" id="IPR000223">
    <property type="entry name" value="Pept_S26A_signal_pept_1"/>
</dbReference>
<accession>A0A7W8JXM2</accession>
<feature type="domain" description="Peptidase S26" evidence="3">
    <location>
        <begin position="97"/>
        <end position="267"/>
    </location>
</feature>
<feature type="transmembrane region" description="Helical" evidence="2">
    <location>
        <begin position="57"/>
        <end position="75"/>
    </location>
</feature>
<feature type="transmembrane region" description="Helical" evidence="2">
    <location>
        <begin position="26"/>
        <end position="50"/>
    </location>
</feature>
<dbReference type="EC" id="3.4.21.89" evidence="2"/>
<keyword evidence="2" id="KW-0378">Hydrolase</keyword>
<dbReference type="Pfam" id="PF10502">
    <property type="entry name" value="Peptidase_S26"/>
    <property type="match status" value="1"/>
</dbReference>
<keyword evidence="2" id="KW-0812">Transmembrane</keyword>
<evidence type="ECO:0000259" key="3">
    <source>
        <dbReference type="Pfam" id="PF10502"/>
    </source>
</evidence>
<gene>
    <name evidence="4" type="ORF">HNQ08_002640</name>
</gene>
<evidence type="ECO:0000313" key="4">
    <source>
        <dbReference type="EMBL" id="MBB5363534.1"/>
    </source>
</evidence>
<name>A0A7W8JXM2_9DEIO</name>
<evidence type="ECO:0000256" key="2">
    <source>
        <dbReference type="RuleBase" id="RU362042"/>
    </source>
</evidence>
<dbReference type="CDD" id="cd06530">
    <property type="entry name" value="S26_SPase_I"/>
    <property type="match status" value="1"/>
</dbReference>
<dbReference type="EMBL" id="JACHFL010000006">
    <property type="protein sequence ID" value="MBB5363534.1"/>
    <property type="molecule type" value="Genomic_DNA"/>
</dbReference>
<proteinExistence type="inferred from homology"/>
<dbReference type="RefSeq" id="WP_184132649.1">
    <property type="nucleotide sequence ID" value="NZ_JACHFL010000006.1"/>
</dbReference>
<dbReference type="InterPro" id="IPR036286">
    <property type="entry name" value="LexA/Signal_pep-like_sf"/>
</dbReference>
<dbReference type="AlphaFoldDB" id="A0A7W8JXM2"/>
<dbReference type="GO" id="GO:0009003">
    <property type="term" value="F:signal peptidase activity"/>
    <property type="evidence" value="ECO:0007669"/>
    <property type="project" value="UniProtKB-EC"/>
</dbReference>
<comment type="subcellular location">
    <subcellularLocation>
        <location evidence="2">Membrane</location>
        <topology evidence="2">Single-pass type II membrane protein</topology>
    </subcellularLocation>
</comment>
<dbReference type="NCBIfam" id="TIGR02227">
    <property type="entry name" value="sigpep_I_bact"/>
    <property type="match status" value="1"/>
</dbReference>
<comment type="catalytic activity">
    <reaction evidence="2">
        <text>Cleavage of hydrophobic, N-terminal signal or leader sequences from secreted and periplasmic proteins.</text>
        <dbReference type="EC" id="3.4.21.89"/>
    </reaction>
</comment>
<dbReference type="Gene3D" id="2.10.109.10">
    <property type="entry name" value="Umud Fragment, subunit A"/>
    <property type="match status" value="1"/>
</dbReference>